<dbReference type="Proteomes" id="UP000746747">
    <property type="component" value="Unassembled WGS sequence"/>
</dbReference>
<keyword evidence="1" id="KW-0812">Transmembrane</keyword>
<name>A0A8J2Q3C1_9BILA</name>
<comment type="caution">
    <text evidence="2">The sequence shown here is derived from an EMBL/GenBank/DDBJ whole genome shotgun (WGS) entry which is preliminary data.</text>
</comment>
<proteinExistence type="predicted"/>
<accession>A0A8J2Q3C1</accession>
<protein>
    <submittedName>
        <fullName evidence="2">Uncharacterized protein</fullName>
    </submittedName>
</protein>
<evidence type="ECO:0000256" key="1">
    <source>
        <dbReference type="SAM" id="Phobius"/>
    </source>
</evidence>
<evidence type="ECO:0000313" key="3">
    <source>
        <dbReference type="Proteomes" id="UP000746747"/>
    </source>
</evidence>
<gene>
    <name evidence="2" type="ORF">CJOHNSTONI_LOCUS4519</name>
</gene>
<dbReference type="EMBL" id="CAKAEH010001304">
    <property type="protein sequence ID" value="CAG9534375.1"/>
    <property type="molecule type" value="Genomic_DNA"/>
</dbReference>
<sequence>MNTLQAYRSPYRLYRPYQFEIPQTATIPSNSTALYRTPNIDILSEINRRSRRLERIVSYQKILTITQICEIFQPTLFATAAFITLYCVLRPTKSTSQIAIASLVATLVPLFMFPTRSPFVLNAIEAVRLSRLIDRRPSIVTDGMYSQISSVSDGLDNFEQLQRLAQLPILTISKNVAAEDWKSSSTLSSAAPSVPSSSIYAIQQLLSLQYLLIAYAFFSFAYSVLLVLMLISYVQLIQLQ</sequence>
<evidence type="ECO:0000313" key="2">
    <source>
        <dbReference type="EMBL" id="CAG9534375.1"/>
    </source>
</evidence>
<feature type="transmembrane region" description="Helical" evidence="1">
    <location>
        <begin position="212"/>
        <end position="234"/>
    </location>
</feature>
<keyword evidence="1" id="KW-0472">Membrane</keyword>
<keyword evidence="1" id="KW-1133">Transmembrane helix</keyword>
<keyword evidence="3" id="KW-1185">Reference proteome</keyword>
<reference evidence="2" key="1">
    <citation type="submission" date="2021-09" db="EMBL/GenBank/DDBJ databases">
        <authorList>
            <consortium name="Pathogen Informatics"/>
        </authorList>
    </citation>
    <scope>NUCLEOTIDE SEQUENCE</scope>
</reference>
<dbReference type="AlphaFoldDB" id="A0A8J2Q3C1"/>
<organism evidence="2 3">
    <name type="scientific">Cercopithifilaria johnstoni</name>
    <dbReference type="NCBI Taxonomy" id="2874296"/>
    <lineage>
        <taxon>Eukaryota</taxon>
        <taxon>Metazoa</taxon>
        <taxon>Ecdysozoa</taxon>
        <taxon>Nematoda</taxon>
        <taxon>Chromadorea</taxon>
        <taxon>Rhabditida</taxon>
        <taxon>Spirurina</taxon>
        <taxon>Spiruromorpha</taxon>
        <taxon>Filarioidea</taxon>
        <taxon>Onchocercidae</taxon>
        <taxon>Cercopithifilaria</taxon>
    </lineage>
</organism>
<dbReference type="OrthoDB" id="5842565at2759"/>